<dbReference type="Pfam" id="PF01753">
    <property type="entry name" value="zf-MYND"/>
    <property type="match status" value="1"/>
</dbReference>
<dbReference type="AlphaFoldDB" id="A0A067CRE4"/>
<dbReference type="VEuPathDB" id="FungiDB:SPRG_01893"/>
<dbReference type="STRING" id="695850.A0A067CRE4"/>
<keyword evidence="3" id="KW-0862">Zinc</keyword>
<dbReference type="SUPFAM" id="SSF144232">
    <property type="entry name" value="HIT/MYND zinc finger-like"/>
    <property type="match status" value="1"/>
</dbReference>
<evidence type="ECO:0000256" key="1">
    <source>
        <dbReference type="ARBA" id="ARBA00022723"/>
    </source>
</evidence>
<reference evidence="6 7" key="1">
    <citation type="journal article" date="2013" name="PLoS Genet.">
        <title>Distinctive expansion of potential virulence genes in the genome of the oomycete fish pathogen Saprolegnia parasitica.</title>
        <authorList>
            <person name="Jiang R.H."/>
            <person name="de Bruijn I."/>
            <person name="Haas B.J."/>
            <person name="Belmonte R."/>
            <person name="Lobach L."/>
            <person name="Christie J."/>
            <person name="van den Ackerveken G."/>
            <person name="Bottin A."/>
            <person name="Bulone V."/>
            <person name="Diaz-Moreno S.M."/>
            <person name="Dumas B."/>
            <person name="Fan L."/>
            <person name="Gaulin E."/>
            <person name="Govers F."/>
            <person name="Grenville-Briggs L.J."/>
            <person name="Horner N.R."/>
            <person name="Levin J.Z."/>
            <person name="Mammella M."/>
            <person name="Meijer H.J."/>
            <person name="Morris P."/>
            <person name="Nusbaum C."/>
            <person name="Oome S."/>
            <person name="Phillips A.J."/>
            <person name="van Rooyen D."/>
            <person name="Rzeszutek E."/>
            <person name="Saraiva M."/>
            <person name="Secombes C.J."/>
            <person name="Seidl M.F."/>
            <person name="Snel B."/>
            <person name="Stassen J.H."/>
            <person name="Sykes S."/>
            <person name="Tripathy S."/>
            <person name="van den Berg H."/>
            <person name="Vega-Arreguin J.C."/>
            <person name="Wawra S."/>
            <person name="Young S.K."/>
            <person name="Zeng Q."/>
            <person name="Dieguez-Uribeondo J."/>
            <person name="Russ C."/>
            <person name="Tyler B.M."/>
            <person name="van West P."/>
        </authorList>
    </citation>
    <scope>NUCLEOTIDE SEQUENCE [LARGE SCALE GENOMIC DNA]</scope>
    <source>
        <strain evidence="6 7">CBS 223.65</strain>
    </source>
</reference>
<keyword evidence="1" id="KW-0479">Metal-binding</keyword>
<organism evidence="6 7">
    <name type="scientific">Saprolegnia parasitica (strain CBS 223.65)</name>
    <dbReference type="NCBI Taxonomy" id="695850"/>
    <lineage>
        <taxon>Eukaryota</taxon>
        <taxon>Sar</taxon>
        <taxon>Stramenopiles</taxon>
        <taxon>Oomycota</taxon>
        <taxon>Saprolegniomycetes</taxon>
        <taxon>Saprolegniales</taxon>
        <taxon>Saprolegniaceae</taxon>
        <taxon>Saprolegnia</taxon>
    </lineage>
</organism>
<dbReference type="GO" id="GO:0008270">
    <property type="term" value="F:zinc ion binding"/>
    <property type="evidence" value="ECO:0007669"/>
    <property type="project" value="UniProtKB-KW"/>
</dbReference>
<protein>
    <recommendedName>
        <fullName evidence="5">MYND-type domain-containing protein</fullName>
    </recommendedName>
</protein>
<dbReference type="OrthoDB" id="58802at2759"/>
<dbReference type="OMA" id="HKRLCGK"/>
<evidence type="ECO:0000259" key="5">
    <source>
        <dbReference type="PROSITE" id="PS50865"/>
    </source>
</evidence>
<dbReference type="GeneID" id="24124471"/>
<evidence type="ECO:0000256" key="2">
    <source>
        <dbReference type="ARBA" id="ARBA00022771"/>
    </source>
</evidence>
<evidence type="ECO:0000256" key="4">
    <source>
        <dbReference type="PROSITE-ProRule" id="PRU00134"/>
    </source>
</evidence>
<name>A0A067CRE4_SAPPC</name>
<dbReference type="Gene3D" id="6.10.140.2220">
    <property type="match status" value="1"/>
</dbReference>
<evidence type="ECO:0000313" key="6">
    <source>
        <dbReference type="EMBL" id="KDO33078.1"/>
    </source>
</evidence>
<dbReference type="Proteomes" id="UP000030745">
    <property type="component" value="Unassembled WGS sequence"/>
</dbReference>
<dbReference type="EMBL" id="KK583193">
    <property type="protein sequence ID" value="KDO33078.1"/>
    <property type="molecule type" value="Genomic_DNA"/>
</dbReference>
<keyword evidence="7" id="KW-1185">Reference proteome</keyword>
<dbReference type="RefSeq" id="XP_012195849.1">
    <property type="nucleotide sequence ID" value="XM_012340459.1"/>
</dbReference>
<evidence type="ECO:0000313" key="7">
    <source>
        <dbReference type="Proteomes" id="UP000030745"/>
    </source>
</evidence>
<dbReference type="PROSITE" id="PS50865">
    <property type="entry name" value="ZF_MYND_2"/>
    <property type="match status" value="1"/>
</dbReference>
<proteinExistence type="predicted"/>
<dbReference type="PROSITE" id="PS01360">
    <property type="entry name" value="ZF_MYND_1"/>
    <property type="match status" value="1"/>
</dbReference>
<evidence type="ECO:0000256" key="3">
    <source>
        <dbReference type="ARBA" id="ARBA00022833"/>
    </source>
</evidence>
<accession>A0A067CRE4</accession>
<gene>
    <name evidence="6" type="ORF">SPRG_01893</name>
</gene>
<dbReference type="KEGG" id="spar:SPRG_01893"/>
<dbReference type="InterPro" id="IPR002893">
    <property type="entry name" value="Znf_MYND"/>
</dbReference>
<feature type="domain" description="MYND-type" evidence="5">
    <location>
        <begin position="241"/>
        <end position="280"/>
    </location>
</feature>
<sequence>MAEAGDRRAVLRQQLLDADVRMRYDYAWRSSEFGNKVDRLTGACLRFLYLAGTSCAAPVAVRWLDAASTPYPTLQTALEDACKHVEMPISSEATDAPTAAFAYLGPHAMGHVAATLPLPDASNVLYFILMGDAACLAPCTGEEERLRGLSAFGLGQELCEHMEAHGYHAVRHHVVEYKDTAFTETLGAVMDSFSVPQSNLMVHTEKWVVYAPTATSVFHMTDDADAEDDAFWRAAAKGKVCDNCHESPPKLLRCVRCLNAFYCSKTCQKEAWKAMHKAECVPSSA</sequence>
<keyword evidence="2 4" id="KW-0863">Zinc-finger</keyword>